<dbReference type="PANTHER" id="PTHR10584:SF166">
    <property type="entry name" value="RIBOKINASE"/>
    <property type="match status" value="1"/>
</dbReference>
<evidence type="ECO:0000256" key="2">
    <source>
        <dbReference type="ARBA" id="ARBA00022777"/>
    </source>
</evidence>
<dbReference type="SUPFAM" id="SSF53613">
    <property type="entry name" value="Ribokinase-like"/>
    <property type="match status" value="1"/>
</dbReference>
<dbReference type="RefSeq" id="WP_193081564.1">
    <property type="nucleotide sequence ID" value="NZ_CP045201.1"/>
</dbReference>
<keyword evidence="5" id="KW-1185">Reference proteome</keyword>
<accession>A0A7M3V2V0</accession>
<dbReference type="InterPro" id="IPR002173">
    <property type="entry name" value="Carboh/pur_kinase_PfkB_CS"/>
</dbReference>
<dbReference type="Pfam" id="PF00294">
    <property type="entry name" value="PfkB"/>
    <property type="match status" value="1"/>
</dbReference>
<proteinExistence type="predicted"/>
<dbReference type="Proteomes" id="UP000594118">
    <property type="component" value="Chromosome"/>
</dbReference>
<dbReference type="InterPro" id="IPR029056">
    <property type="entry name" value="Ribokinase-like"/>
</dbReference>
<reference evidence="4 5" key="1">
    <citation type="submission" date="2019-10" db="EMBL/GenBank/DDBJ databases">
        <title>Pseudopuniceibacterium sp. HQ09 islated from Antarctica.</title>
        <authorList>
            <person name="Liao L."/>
            <person name="Su S."/>
            <person name="Chen B."/>
            <person name="Yu Y."/>
        </authorList>
    </citation>
    <scope>NUCLEOTIDE SEQUENCE [LARGE SCALE GENOMIC DNA]</scope>
    <source>
        <strain evidence="4 5">HQ09</strain>
    </source>
</reference>
<organism evidence="4 5">
    <name type="scientific">Pseudooceanicola spongiae</name>
    <dbReference type="NCBI Taxonomy" id="2613965"/>
    <lineage>
        <taxon>Bacteria</taxon>
        <taxon>Pseudomonadati</taxon>
        <taxon>Pseudomonadota</taxon>
        <taxon>Alphaproteobacteria</taxon>
        <taxon>Rhodobacterales</taxon>
        <taxon>Paracoccaceae</taxon>
        <taxon>Pseudooceanicola</taxon>
    </lineage>
</organism>
<dbReference type="Gene3D" id="3.40.1190.20">
    <property type="match status" value="1"/>
</dbReference>
<feature type="domain" description="Carbohydrate kinase PfkB" evidence="3">
    <location>
        <begin position="31"/>
        <end position="270"/>
    </location>
</feature>
<keyword evidence="1" id="KW-0808">Transferase</keyword>
<dbReference type="AlphaFoldDB" id="A0A7M3V2V0"/>
<gene>
    <name evidence="4" type="ORF">F3W81_00315</name>
</gene>
<dbReference type="GO" id="GO:0016301">
    <property type="term" value="F:kinase activity"/>
    <property type="evidence" value="ECO:0007669"/>
    <property type="project" value="UniProtKB-KW"/>
</dbReference>
<name>A0A7M3V2V0_9RHOB</name>
<evidence type="ECO:0000256" key="1">
    <source>
        <dbReference type="ARBA" id="ARBA00022679"/>
    </source>
</evidence>
<protein>
    <submittedName>
        <fullName evidence="4">Carbohydrate kinase family protein</fullName>
    </submittedName>
</protein>
<evidence type="ECO:0000313" key="5">
    <source>
        <dbReference type="Proteomes" id="UP000594118"/>
    </source>
</evidence>
<dbReference type="KEGG" id="pshq:F3W81_00315"/>
<sequence>MSRVAISGFASLDHVIVLDGAVTPGRTTTILSRPREAWPRLGGGPAYVAQALVVGTQITASPISWVGDDPEGASYAARLQQAGVDASGLSAVAGGRTPASVMAYDASGDCAVLYHPGIPGDIRLSDNQRALIQRADWLCVTIGPLPATTALLDLLRDDQRLAWIVKNDPRVMTDALRARLAARADVIFCNGSERGLLPAATPRQIVIETRGATGAHFQCGDEGLLVPTTPIAVTDPTGAGDTFAGGVLSALVQGETDLHVLGEAGHRAARRLLAHRQSEDPTGRPHG</sequence>
<evidence type="ECO:0000259" key="3">
    <source>
        <dbReference type="Pfam" id="PF00294"/>
    </source>
</evidence>
<dbReference type="PROSITE" id="PS00584">
    <property type="entry name" value="PFKB_KINASES_2"/>
    <property type="match status" value="1"/>
</dbReference>
<dbReference type="EMBL" id="CP045201">
    <property type="protein sequence ID" value="QOL79413.1"/>
    <property type="molecule type" value="Genomic_DNA"/>
</dbReference>
<dbReference type="PANTHER" id="PTHR10584">
    <property type="entry name" value="SUGAR KINASE"/>
    <property type="match status" value="1"/>
</dbReference>
<evidence type="ECO:0000313" key="4">
    <source>
        <dbReference type="EMBL" id="QOL79413.1"/>
    </source>
</evidence>
<keyword evidence="2 4" id="KW-0418">Kinase</keyword>
<dbReference type="InterPro" id="IPR011611">
    <property type="entry name" value="PfkB_dom"/>
</dbReference>